<protein>
    <recommendedName>
        <fullName evidence="3">Phytanoyl-CoA dioxygenase</fullName>
    </recommendedName>
</protein>
<sequence>MQNGHLEAVPDRLFPFALQVDEFKQKCSRTTDKNTYPLASCIEKNIPIYDVSKLEPLDPAKSSQLQNEWHHILYSGPGVLVLKNMYGSAQLLSTANAVFQKIIEQERQSATAKGDHFAASGNNDRIWNSFSKHGLEDAASFVEYYSNPWLALVSEAWLGPAYRVTAQVNIVKPGGAAQNSHRDYHLGFQNPERCAAYPRSLQIATQFLTLQGAVAHSDMPLETGPTRFLPFSQTYDAGFLAWRDEGFRAYFLENYVSLPIAMGDGVFFNPALFHAAGANTSDPELAFHRKANLLQISSAFSKTMETIDTVPLIDHCWELLLERYTKQRYTDVRCFVQAVAEGYPFPTNLDRRPPAPSGMAPESEQELIMRGLKEQWSREKVVEVLKQLQRDSHPSP</sequence>
<dbReference type="Gene3D" id="2.60.120.620">
    <property type="entry name" value="q2cbj1_9rhob like domain"/>
    <property type="match status" value="1"/>
</dbReference>
<dbReference type="GO" id="GO:0048244">
    <property type="term" value="F:phytanoyl-CoA dioxygenase activity"/>
    <property type="evidence" value="ECO:0007669"/>
    <property type="project" value="InterPro"/>
</dbReference>
<proteinExistence type="predicted"/>
<evidence type="ECO:0008006" key="3">
    <source>
        <dbReference type="Google" id="ProtNLM"/>
    </source>
</evidence>
<accession>A0A3E2GUD9</accession>
<organism evidence="1 2">
    <name type="scientific">Scytalidium lignicola</name>
    <name type="common">Hyphomycete</name>
    <dbReference type="NCBI Taxonomy" id="5539"/>
    <lineage>
        <taxon>Eukaryota</taxon>
        <taxon>Fungi</taxon>
        <taxon>Dikarya</taxon>
        <taxon>Ascomycota</taxon>
        <taxon>Pezizomycotina</taxon>
        <taxon>Leotiomycetes</taxon>
        <taxon>Leotiomycetes incertae sedis</taxon>
        <taxon>Scytalidium</taxon>
    </lineage>
</organism>
<dbReference type="Proteomes" id="UP000258309">
    <property type="component" value="Unassembled WGS sequence"/>
</dbReference>
<dbReference type="AlphaFoldDB" id="A0A3E2GUD9"/>
<evidence type="ECO:0000313" key="1">
    <source>
        <dbReference type="EMBL" id="RFU24678.1"/>
    </source>
</evidence>
<dbReference type="GO" id="GO:0001561">
    <property type="term" value="P:fatty acid alpha-oxidation"/>
    <property type="evidence" value="ECO:0007669"/>
    <property type="project" value="InterPro"/>
</dbReference>
<dbReference type="SUPFAM" id="SSF51197">
    <property type="entry name" value="Clavaminate synthase-like"/>
    <property type="match status" value="1"/>
</dbReference>
<dbReference type="EMBL" id="NCSJ02000414">
    <property type="protein sequence ID" value="RFU24678.1"/>
    <property type="molecule type" value="Genomic_DNA"/>
</dbReference>
<dbReference type="InterPro" id="IPR047128">
    <property type="entry name" value="PhyH"/>
</dbReference>
<name>A0A3E2GUD9_SCYLI</name>
<comment type="caution">
    <text evidence="1">The sequence shown here is derived from an EMBL/GenBank/DDBJ whole genome shotgun (WGS) entry which is preliminary data.</text>
</comment>
<reference evidence="1 2" key="1">
    <citation type="submission" date="2018-05" db="EMBL/GenBank/DDBJ databases">
        <title>Draft genome sequence of Scytalidium lignicola DSM 105466, a ubiquitous saprotrophic fungus.</title>
        <authorList>
            <person name="Buettner E."/>
            <person name="Gebauer A.M."/>
            <person name="Hofrichter M."/>
            <person name="Liers C."/>
            <person name="Kellner H."/>
        </authorList>
    </citation>
    <scope>NUCLEOTIDE SEQUENCE [LARGE SCALE GENOMIC DNA]</scope>
    <source>
        <strain evidence="1 2">DSM 105466</strain>
    </source>
</reference>
<evidence type="ECO:0000313" key="2">
    <source>
        <dbReference type="Proteomes" id="UP000258309"/>
    </source>
</evidence>
<feature type="non-terminal residue" evidence="1">
    <location>
        <position position="1"/>
    </location>
</feature>
<dbReference type="STRING" id="5539.A0A3E2GUD9"/>
<keyword evidence="2" id="KW-1185">Reference proteome</keyword>
<dbReference type="PANTHER" id="PTHR21308">
    <property type="entry name" value="PHYTANOYL-COA ALPHA-HYDROXYLASE"/>
    <property type="match status" value="1"/>
</dbReference>
<dbReference type="OMA" id="DYHLGFL"/>
<dbReference type="OrthoDB" id="187894at2759"/>
<feature type="non-terminal residue" evidence="1">
    <location>
        <position position="396"/>
    </location>
</feature>
<dbReference type="Pfam" id="PF05721">
    <property type="entry name" value="PhyH"/>
    <property type="match status" value="1"/>
</dbReference>
<dbReference type="PANTHER" id="PTHR21308:SF8">
    <property type="entry name" value="PHYTANOYL-COA DIOXYGENASE FAMILY PROTEIN (AFU_ORTHOLOGUE AFUA_2G09620)"/>
    <property type="match status" value="1"/>
</dbReference>
<gene>
    <name evidence="1" type="ORF">B7463_g11662</name>
</gene>
<dbReference type="InterPro" id="IPR008775">
    <property type="entry name" value="Phytyl_CoA_dOase-like"/>
</dbReference>